<feature type="non-terminal residue" evidence="1">
    <location>
        <position position="1"/>
    </location>
</feature>
<dbReference type="EMBL" id="BDDD01001081">
    <property type="protein sequence ID" value="GAV73179.1"/>
    <property type="molecule type" value="Genomic_DNA"/>
</dbReference>
<proteinExistence type="predicted"/>
<protein>
    <recommendedName>
        <fullName evidence="3">Zf-RVT domain-containing protein</fullName>
    </recommendedName>
</protein>
<sequence>LLQMCFADEVVQKILAIPISHSRCNDKMFWWRQTSGECSVKTGYHVAKEILHGNMGEHEVIQSTVAANFWKWLWGMKFPHKIRLLGWKCCRGILPTKFNFGQKSTQYCS</sequence>
<dbReference type="OrthoDB" id="1938822at2759"/>
<dbReference type="AlphaFoldDB" id="A0A1Q3BZ69"/>
<accession>A0A1Q3BZ69</accession>
<reference evidence="2" key="1">
    <citation type="submission" date="2016-04" db="EMBL/GenBank/DDBJ databases">
        <title>Cephalotus genome sequencing.</title>
        <authorList>
            <person name="Fukushima K."/>
            <person name="Hasebe M."/>
            <person name="Fang X."/>
        </authorList>
    </citation>
    <scope>NUCLEOTIDE SEQUENCE [LARGE SCALE GENOMIC DNA]</scope>
    <source>
        <strain evidence="2">cv. St1</strain>
    </source>
</reference>
<dbReference type="InParanoid" id="A0A1Q3BZ69"/>
<comment type="caution">
    <text evidence="1">The sequence shown here is derived from an EMBL/GenBank/DDBJ whole genome shotgun (WGS) entry which is preliminary data.</text>
</comment>
<evidence type="ECO:0008006" key="3">
    <source>
        <dbReference type="Google" id="ProtNLM"/>
    </source>
</evidence>
<keyword evidence="2" id="KW-1185">Reference proteome</keyword>
<organism evidence="1 2">
    <name type="scientific">Cephalotus follicularis</name>
    <name type="common">Albany pitcher plant</name>
    <dbReference type="NCBI Taxonomy" id="3775"/>
    <lineage>
        <taxon>Eukaryota</taxon>
        <taxon>Viridiplantae</taxon>
        <taxon>Streptophyta</taxon>
        <taxon>Embryophyta</taxon>
        <taxon>Tracheophyta</taxon>
        <taxon>Spermatophyta</taxon>
        <taxon>Magnoliopsida</taxon>
        <taxon>eudicotyledons</taxon>
        <taxon>Gunneridae</taxon>
        <taxon>Pentapetalae</taxon>
        <taxon>rosids</taxon>
        <taxon>fabids</taxon>
        <taxon>Oxalidales</taxon>
        <taxon>Cephalotaceae</taxon>
        <taxon>Cephalotus</taxon>
    </lineage>
</organism>
<evidence type="ECO:0000313" key="1">
    <source>
        <dbReference type="EMBL" id="GAV73179.1"/>
    </source>
</evidence>
<dbReference type="Proteomes" id="UP000187406">
    <property type="component" value="Unassembled WGS sequence"/>
</dbReference>
<name>A0A1Q3BZ69_CEPFO</name>
<evidence type="ECO:0000313" key="2">
    <source>
        <dbReference type="Proteomes" id="UP000187406"/>
    </source>
</evidence>
<gene>
    <name evidence="1" type="ORF">CFOL_v3_16666</name>
</gene>